<evidence type="ECO:0000259" key="8">
    <source>
        <dbReference type="Pfam" id="PF00999"/>
    </source>
</evidence>
<dbReference type="GO" id="GO:0015297">
    <property type="term" value="F:antiporter activity"/>
    <property type="evidence" value="ECO:0007669"/>
    <property type="project" value="InterPro"/>
</dbReference>
<keyword evidence="5 7" id="KW-1133">Transmembrane helix</keyword>
<evidence type="ECO:0000256" key="6">
    <source>
        <dbReference type="ARBA" id="ARBA00023136"/>
    </source>
</evidence>
<keyword evidence="3" id="KW-0813">Transport</keyword>
<keyword evidence="6 7" id="KW-0472">Membrane</keyword>
<feature type="transmembrane region" description="Helical" evidence="7">
    <location>
        <begin position="379"/>
        <end position="399"/>
    </location>
</feature>
<evidence type="ECO:0000256" key="5">
    <source>
        <dbReference type="ARBA" id="ARBA00022989"/>
    </source>
</evidence>
<proteinExistence type="inferred from homology"/>
<feature type="transmembrane region" description="Helical" evidence="7">
    <location>
        <begin position="241"/>
        <end position="258"/>
    </location>
</feature>
<dbReference type="EMBL" id="CAJNAQ010000006">
    <property type="protein sequence ID" value="CAE6504672.1"/>
    <property type="molecule type" value="Genomic_DNA"/>
</dbReference>
<feature type="transmembrane region" description="Helical" evidence="7">
    <location>
        <begin position="134"/>
        <end position="158"/>
    </location>
</feature>
<comment type="subcellular location">
    <subcellularLocation>
        <location evidence="1">Membrane</location>
        <topology evidence="1">Multi-pass membrane protein</topology>
    </subcellularLocation>
</comment>
<evidence type="ECO:0000256" key="2">
    <source>
        <dbReference type="ARBA" id="ARBA00005551"/>
    </source>
</evidence>
<accession>A0A812F1Y3</accession>
<evidence type="ECO:0000256" key="1">
    <source>
        <dbReference type="ARBA" id="ARBA00004141"/>
    </source>
</evidence>
<dbReference type="PANTHER" id="PTHR42751:SF3">
    <property type="entry name" value="SODIUM_GLUTAMATE SYMPORTER"/>
    <property type="match status" value="1"/>
</dbReference>
<feature type="transmembrane region" description="Helical" evidence="7">
    <location>
        <begin position="26"/>
        <end position="46"/>
    </location>
</feature>
<feature type="transmembrane region" description="Helical" evidence="7">
    <location>
        <begin position="110"/>
        <end position="128"/>
    </location>
</feature>
<dbReference type="GO" id="GO:0016020">
    <property type="term" value="C:membrane"/>
    <property type="evidence" value="ECO:0007669"/>
    <property type="project" value="UniProtKB-SubCell"/>
</dbReference>
<comment type="similarity">
    <text evidence="2">Belongs to the monovalent cation:proton antiporter 2 (CPA2) transporter (TC 2.A.37) family.</text>
</comment>
<dbReference type="AlphaFoldDB" id="A0A812F1Y3"/>
<organism evidence="9 10">
    <name type="scientific">Candidatus Nitrosotenuis uzonensis</name>
    <dbReference type="NCBI Taxonomy" id="1407055"/>
    <lineage>
        <taxon>Archaea</taxon>
        <taxon>Nitrososphaerota</taxon>
        <taxon>Candidatus Nitrosotenuis</taxon>
    </lineage>
</organism>
<feature type="transmembrane region" description="Helical" evidence="7">
    <location>
        <begin position="78"/>
        <end position="98"/>
    </location>
</feature>
<dbReference type="RefSeq" id="WP_239655001.1">
    <property type="nucleotide sequence ID" value="NZ_CAJNAQ010000006.1"/>
</dbReference>
<feature type="domain" description="Cation/H+ exchanger transmembrane" evidence="8">
    <location>
        <begin position="36"/>
        <end position="399"/>
    </location>
</feature>
<gene>
    <name evidence="9" type="ORF">NUZ5A_60040</name>
</gene>
<name>A0A812F1Y3_9ARCH</name>
<protein>
    <submittedName>
        <fullName evidence="9">Sodium/hydrogen exchanger</fullName>
    </submittedName>
</protein>
<keyword evidence="4 7" id="KW-0812">Transmembrane</keyword>
<evidence type="ECO:0000313" key="9">
    <source>
        <dbReference type="EMBL" id="CAE6504672.1"/>
    </source>
</evidence>
<feature type="transmembrane region" description="Helical" evidence="7">
    <location>
        <begin position="264"/>
        <end position="282"/>
    </location>
</feature>
<dbReference type="InterPro" id="IPR038770">
    <property type="entry name" value="Na+/solute_symporter_sf"/>
</dbReference>
<dbReference type="Gene3D" id="1.20.1530.20">
    <property type="match status" value="1"/>
</dbReference>
<dbReference type="InterPro" id="IPR006153">
    <property type="entry name" value="Cation/H_exchanger_TM"/>
</dbReference>
<dbReference type="GO" id="GO:1902600">
    <property type="term" value="P:proton transmembrane transport"/>
    <property type="evidence" value="ECO:0007669"/>
    <property type="project" value="InterPro"/>
</dbReference>
<dbReference type="Proteomes" id="UP000655759">
    <property type="component" value="Unassembled WGS sequence"/>
</dbReference>
<feature type="transmembrane region" description="Helical" evidence="7">
    <location>
        <begin position="199"/>
        <end position="221"/>
    </location>
</feature>
<comment type="caution">
    <text evidence="9">The sequence shown here is derived from an EMBL/GenBank/DDBJ whole genome shotgun (WGS) entry which is preliminary data.</text>
</comment>
<evidence type="ECO:0000256" key="4">
    <source>
        <dbReference type="ARBA" id="ARBA00022692"/>
    </source>
</evidence>
<feature type="transmembrane region" description="Helical" evidence="7">
    <location>
        <begin position="53"/>
        <end position="72"/>
    </location>
</feature>
<feature type="transmembrane region" description="Helical" evidence="7">
    <location>
        <begin position="170"/>
        <end position="193"/>
    </location>
</feature>
<sequence>MESDIISQVSRPILDKVFATPSTSELIVQDFAVIMIIASIMALISYKLKQPMIMAYIIAGMLIGPHTPPFSLIVNVDILHVFAEIGIILLLFVIGMEFPIEKLKNIGKKATFIAVVEASGTFIAGFAVTQAMGFAFFDSLFLSLAISVTSTVIIMRVLEELGMLKDEATYLVIGIAVIEDVIIISLLAVLQSVAATGNLSITEVGVSITLVIAFIVGAIIVGSKVIPRCVDLVGRTNHDELLIIGVLGVAFGLAFIAFRLDISVATGAFFAGVLVAGSRMRMATKVLATPIRDMFAALFFISVGALMDIKLLPMFIVPAVILVLVSFVAKFSTVWASARAQKLGKVTSLKTGVGLSSSGGELALVAAKGGADVGATSSFVLPMVGAMTIISTFISPYVIKYGWKFTERLARKEVEGKDG</sequence>
<dbReference type="PANTHER" id="PTHR42751">
    <property type="entry name" value="SODIUM/HYDROGEN EXCHANGER FAMILY/TRKA DOMAIN PROTEIN"/>
    <property type="match status" value="1"/>
</dbReference>
<evidence type="ECO:0000256" key="7">
    <source>
        <dbReference type="SAM" id="Phobius"/>
    </source>
</evidence>
<evidence type="ECO:0000313" key="10">
    <source>
        <dbReference type="Proteomes" id="UP000655759"/>
    </source>
</evidence>
<evidence type="ECO:0000256" key="3">
    <source>
        <dbReference type="ARBA" id="ARBA00022448"/>
    </source>
</evidence>
<dbReference type="Pfam" id="PF00999">
    <property type="entry name" value="Na_H_Exchanger"/>
    <property type="match status" value="1"/>
</dbReference>
<reference evidence="9" key="1">
    <citation type="submission" date="2021-02" db="EMBL/GenBank/DDBJ databases">
        <authorList>
            <person name="Han P."/>
        </authorList>
    </citation>
    <scope>NUCLEOTIDE SEQUENCE</scope>
    <source>
        <strain evidence="9">Candidatus Nitrosotenuis uzonensis 5A</strain>
    </source>
</reference>